<protein>
    <submittedName>
        <fullName evidence="3">Putative adhesin</fullName>
    </submittedName>
</protein>
<evidence type="ECO:0000259" key="2">
    <source>
        <dbReference type="Pfam" id="PF13349"/>
    </source>
</evidence>
<dbReference type="Pfam" id="PF13349">
    <property type="entry name" value="DUF4097"/>
    <property type="match status" value="1"/>
</dbReference>
<dbReference type="PROSITE" id="PS51257">
    <property type="entry name" value="PROKAR_LIPOPROTEIN"/>
    <property type="match status" value="1"/>
</dbReference>
<dbReference type="AlphaFoldDB" id="A0A1N6DNG1"/>
<organism evidence="3 4">
    <name type="scientific">Algoriphagus halophilus</name>
    <dbReference type="NCBI Taxonomy" id="226505"/>
    <lineage>
        <taxon>Bacteria</taxon>
        <taxon>Pseudomonadati</taxon>
        <taxon>Bacteroidota</taxon>
        <taxon>Cytophagia</taxon>
        <taxon>Cytophagales</taxon>
        <taxon>Cyclobacteriaceae</taxon>
        <taxon>Algoriphagus</taxon>
    </lineage>
</organism>
<feature type="chain" id="PRO_5012862201" evidence="1">
    <location>
        <begin position="22"/>
        <end position="315"/>
    </location>
</feature>
<reference evidence="4" key="1">
    <citation type="submission" date="2016-11" db="EMBL/GenBank/DDBJ databases">
        <authorList>
            <person name="Varghese N."/>
            <person name="Submissions S."/>
        </authorList>
    </citation>
    <scope>NUCLEOTIDE SEQUENCE [LARGE SCALE GENOMIC DNA]</scope>
    <source>
        <strain evidence="4">DSM 15292</strain>
    </source>
</reference>
<dbReference type="RefSeq" id="WP_074223870.1">
    <property type="nucleotide sequence ID" value="NZ_FSRC01000001.1"/>
</dbReference>
<evidence type="ECO:0000313" key="3">
    <source>
        <dbReference type="EMBL" id="SIN72290.1"/>
    </source>
</evidence>
<dbReference type="InterPro" id="IPR025164">
    <property type="entry name" value="Toastrack_DUF4097"/>
</dbReference>
<feature type="domain" description="DUF4097" evidence="2">
    <location>
        <begin position="175"/>
        <end position="311"/>
    </location>
</feature>
<sequence>MKFQKNYIKIYYTFSILLALALVSSCSKDLEVVQSINQEFEGIEEVEIESGFLEVVYTGDPSLTSVTLNAMLESTNAGRYKIEYREESGKLIIELDQKRISNSGRDRGFIHLIGPETIGMNVEVGAGSATISNVETEVFDVMAGSGRLTIQNINSSVTNLTAGSGEVNVINLVGNTTVEVGSGVVEMKDVVGDVSLSGSSGRYKLNRIEGMVHAILSSGIIDLTDVESLGKLEVTSGRINAINSGLSEESLFKASSGSIKIQTLSNLIDYNYNLTTSSGRVSVGDSSSSGTLKIDNGSPYTVSGTVSSGIIEIRN</sequence>
<dbReference type="Proteomes" id="UP000185221">
    <property type="component" value="Unassembled WGS sequence"/>
</dbReference>
<accession>A0A1N6DNG1</accession>
<name>A0A1N6DNG1_9BACT</name>
<feature type="signal peptide" evidence="1">
    <location>
        <begin position="1"/>
        <end position="21"/>
    </location>
</feature>
<dbReference type="EMBL" id="FSRC01000001">
    <property type="protein sequence ID" value="SIN72290.1"/>
    <property type="molecule type" value="Genomic_DNA"/>
</dbReference>
<proteinExistence type="predicted"/>
<evidence type="ECO:0000313" key="4">
    <source>
        <dbReference type="Proteomes" id="UP000185221"/>
    </source>
</evidence>
<keyword evidence="4" id="KW-1185">Reference proteome</keyword>
<keyword evidence="1" id="KW-0732">Signal</keyword>
<dbReference type="STRING" id="226505.SAMN05444394_1187"/>
<evidence type="ECO:0000256" key="1">
    <source>
        <dbReference type="SAM" id="SignalP"/>
    </source>
</evidence>
<dbReference type="OrthoDB" id="835341at2"/>
<gene>
    <name evidence="3" type="ORF">SAMN05444394_1187</name>
</gene>